<organism evidence="1 2">
    <name type="scientific">Eragrostis curvula</name>
    <name type="common">weeping love grass</name>
    <dbReference type="NCBI Taxonomy" id="38414"/>
    <lineage>
        <taxon>Eukaryota</taxon>
        <taxon>Viridiplantae</taxon>
        <taxon>Streptophyta</taxon>
        <taxon>Embryophyta</taxon>
        <taxon>Tracheophyta</taxon>
        <taxon>Spermatophyta</taxon>
        <taxon>Magnoliopsida</taxon>
        <taxon>Liliopsida</taxon>
        <taxon>Poales</taxon>
        <taxon>Poaceae</taxon>
        <taxon>PACMAD clade</taxon>
        <taxon>Chloridoideae</taxon>
        <taxon>Eragrostideae</taxon>
        <taxon>Eragrostidinae</taxon>
        <taxon>Eragrostis</taxon>
    </lineage>
</organism>
<keyword evidence="2" id="KW-1185">Reference proteome</keyword>
<sequence length="70" mass="8260">MIRRRSHDKRAYLPWHDVGQGDMTPSQCRVRGVEHRRRCSDIANNYYLPLVRPLQYDISAYVDFLGLPIS</sequence>
<dbReference type="Gramene" id="TVU10208">
    <property type="protein sequence ID" value="TVU10208"/>
    <property type="gene ID" value="EJB05_43720"/>
</dbReference>
<dbReference type="Proteomes" id="UP000324897">
    <property type="component" value="Chromosome 3"/>
</dbReference>
<evidence type="ECO:0000313" key="2">
    <source>
        <dbReference type="Proteomes" id="UP000324897"/>
    </source>
</evidence>
<gene>
    <name evidence="1" type="ORF">EJB05_43720</name>
</gene>
<dbReference type="AlphaFoldDB" id="A0A5J9TH22"/>
<comment type="caution">
    <text evidence="1">The sequence shown here is derived from an EMBL/GenBank/DDBJ whole genome shotgun (WGS) entry which is preliminary data.</text>
</comment>
<accession>A0A5J9TH22</accession>
<protein>
    <submittedName>
        <fullName evidence="1">Uncharacterized protein</fullName>
    </submittedName>
</protein>
<name>A0A5J9TH22_9POAL</name>
<feature type="non-terminal residue" evidence="1">
    <location>
        <position position="1"/>
    </location>
</feature>
<proteinExistence type="predicted"/>
<dbReference type="EMBL" id="RWGY01000039">
    <property type="protein sequence ID" value="TVU10208.1"/>
    <property type="molecule type" value="Genomic_DNA"/>
</dbReference>
<evidence type="ECO:0000313" key="1">
    <source>
        <dbReference type="EMBL" id="TVU10208.1"/>
    </source>
</evidence>
<reference evidence="1 2" key="1">
    <citation type="journal article" date="2019" name="Sci. Rep.">
        <title>A high-quality genome of Eragrostis curvula grass provides insights into Poaceae evolution and supports new strategies to enhance forage quality.</title>
        <authorList>
            <person name="Carballo J."/>
            <person name="Santos B.A.C.M."/>
            <person name="Zappacosta D."/>
            <person name="Garbus I."/>
            <person name="Selva J.P."/>
            <person name="Gallo C.A."/>
            <person name="Diaz A."/>
            <person name="Albertini E."/>
            <person name="Caccamo M."/>
            <person name="Echenique V."/>
        </authorList>
    </citation>
    <scope>NUCLEOTIDE SEQUENCE [LARGE SCALE GENOMIC DNA]</scope>
    <source>
        <strain evidence="2">cv. Victoria</strain>
        <tissue evidence="1">Leaf</tissue>
    </source>
</reference>